<dbReference type="PANTHER" id="PTHR18640:SF5">
    <property type="entry name" value="SODIUM_BILE ACID COTRANSPORTER 7"/>
    <property type="match status" value="1"/>
</dbReference>
<keyword evidence="1" id="KW-0812">Transmembrane</keyword>
<accession>A0A7S3VCT1</accession>
<feature type="transmembrane region" description="Helical" evidence="1">
    <location>
        <begin position="150"/>
        <end position="174"/>
    </location>
</feature>
<feature type="transmembrane region" description="Helical" evidence="1">
    <location>
        <begin position="212"/>
        <end position="234"/>
    </location>
</feature>
<proteinExistence type="predicted"/>
<evidence type="ECO:0008006" key="3">
    <source>
        <dbReference type="Google" id="ProtNLM"/>
    </source>
</evidence>
<organism evidence="2">
    <name type="scientific">Chaetoceros debilis</name>
    <dbReference type="NCBI Taxonomy" id="122233"/>
    <lineage>
        <taxon>Eukaryota</taxon>
        <taxon>Sar</taxon>
        <taxon>Stramenopiles</taxon>
        <taxon>Ochrophyta</taxon>
        <taxon>Bacillariophyta</taxon>
        <taxon>Coscinodiscophyceae</taxon>
        <taxon>Chaetocerotophycidae</taxon>
        <taxon>Chaetocerotales</taxon>
        <taxon>Chaetocerotaceae</taxon>
        <taxon>Chaetoceros</taxon>
    </lineage>
</organism>
<feature type="transmembrane region" description="Helical" evidence="1">
    <location>
        <begin position="186"/>
        <end position="205"/>
    </location>
</feature>
<feature type="transmembrane region" description="Helical" evidence="1">
    <location>
        <begin position="314"/>
        <end position="338"/>
    </location>
</feature>
<protein>
    <recommendedName>
        <fullName evidence="3">Sodium/bile acid cotransporter</fullName>
    </recommendedName>
</protein>
<evidence type="ECO:0000256" key="1">
    <source>
        <dbReference type="SAM" id="Phobius"/>
    </source>
</evidence>
<dbReference type="Gene3D" id="1.20.1530.20">
    <property type="match status" value="1"/>
</dbReference>
<dbReference type="PANTHER" id="PTHR18640">
    <property type="entry name" value="SOLUTE CARRIER FAMILY 10 MEMBER 7"/>
    <property type="match status" value="1"/>
</dbReference>
<dbReference type="EMBL" id="HBIO01021913">
    <property type="protein sequence ID" value="CAE0472048.1"/>
    <property type="molecule type" value="Transcribed_RNA"/>
</dbReference>
<dbReference type="InterPro" id="IPR016833">
    <property type="entry name" value="Put_Na-Bile_cotransptr"/>
</dbReference>
<feature type="transmembrane region" description="Helical" evidence="1">
    <location>
        <begin position="377"/>
        <end position="400"/>
    </location>
</feature>
<dbReference type="AlphaFoldDB" id="A0A7S3VCT1"/>
<feature type="transmembrane region" description="Helical" evidence="1">
    <location>
        <begin position="120"/>
        <end position="138"/>
    </location>
</feature>
<feature type="transmembrane region" description="Helical" evidence="1">
    <location>
        <begin position="350"/>
        <end position="371"/>
    </location>
</feature>
<evidence type="ECO:0000313" key="2">
    <source>
        <dbReference type="EMBL" id="CAE0472048.1"/>
    </source>
</evidence>
<dbReference type="Pfam" id="PF13593">
    <property type="entry name" value="SBF_like"/>
    <property type="match status" value="1"/>
</dbReference>
<dbReference type="GO" id="GO:0005886">
    <property type="term" value="C:plasma membrane"/>
    <property type="evidence" value="ECO:0007669"/>
    <property type="project" value="TreeGrafter"/>
</dbReference>
<name>A0A7S3VCT1_9STRA</name>
<keyword evidence="1" id="KW-0472">Membrane</keyword>
<gene>
    <name evidence="2" type="ORF">CDEB00056_LOCUS16901</name>
</gene>
<reference evidence="2" key="1">
    <citation type="submission" date="2021-01" db="EMBL/GenBank/DDBJ databases">
        <authorList>
            <person name="Corre E."/>
            <person name="Pelletier E."/>
            <person name="Niang G."/>
            <person name="Scheremetjew M."/>
            <person name="Finn R."/>
            <person name="Kale V."/>
            <person name="Holt S."/>
            <person name="Cochrane G."/>
            <person name="Meng A."/>
            <person name="Brown T."/>
            <person name="Cohen L."/>
        </authorList>
    </citation>
    <scope>NUCLEOTIDE SEQUENCE</scope>
    <source>
        <strain evidence="2">MM31A-1</strain>
    </source>
</reference>
<keyword evidence="1" id="KW-1133">Transmembrane helix</keyword>
<sequence length="429" mass="48535">MSNNSQYSHDDLTSQFHAALADSVSLALSHDERLRSISPTSTIATSADHPACGFDLQDDLNLNDNNSSGDDNDDEPKSWIERIRHLYEKESLLIEVTLAILFAKIYPRLGAVYLFPEITAHWIAVVIIFFLSGFSLRLKQVFSAVSNWKFNFFVIFFNFIFVSFVVNIVANFFLINEIVSEDLMKGMIICSCLSMPTNMMVVLTVGSNGNEAVALFLATLMNLMGVFVTPLLIFCYLQEEAEIDFIRTYTTISLRVLLPITIGIMLRKKVEGADVFAVDNKKVFHKIRERCLVYVVYATFCSTFLSRSDSTRSQILVMALSQIILLGAAMSLAWLFLFIFFNREPELRVVGLYGCSTKTAALGIPLISAIYEDHPKLGIYTLPLLIWYPSQLIIGTMLGPRMTKFVNYKRRKYELELQSRPKMCGLIQA</sequence>
<feature type="transmembrane region" description="Helical" evidence="1">
    <location>
        <begin position="291"/>
        <end position="308"/>
    </location>
</feature>
<dbReference type="InterPro" id="IPR038770">
    <property type="entry name" value="Na+/solute_symporter_sf"/>
</dbReference>